<accession>G7JY89</accession>
<reference evidence="7" key="4">
    <citation type="journal article" date="2018" name="Nat. Plants">
        <title>Whole-genome landscape of Medicago truncatula symbiotic genes.</title>
        <authorList>
            <person name="Pecrix Y."/>
            <person name="Staton S.E."/>
            <person name="Sallet E."/>
            <person name="Lelandais-Briere C."/>
            <person name="Moreau S."/>
            <person name="Carrere S."/>
            <person name="Blein T."/>
            <person name="Jardinaud M.F."/>
            <person name="Latrasse D."/>
            <person name="Zouine M."/>
            <person name="Zahm M."/>
            <person name="Kreplak J."/>
            <person name="Mayjonade B."/>
            <person name="Satge C."/>
            <person name="Perez M."/>
            <person name="Cauet S."/>
            <person name="Marande W."/>
            <person name="Chantry-Darmon C."/>
            <person name="Lopez-Roques C."/>
            <person name="Bouchez O."/>
            <person name="Berard A."/>
            <person name="Debelle F."/>
            <person name="Munos S."/>
            <person name="Bendahmane A."/>
            <person name="Berges H."/>
            <person name="Niebel A."/>
            <person name="Buitink J."/>
            <person name="Frugier F."/>
            <person name="Benhamed M."/>
            <person name="Crespi M."/>
            <person name="Gouzy J."/>
            <person name="Gamas P."/>
        </authorList>
    </citation>
    <scope>NUCLEOTIDE SEQUENCE [LARGE SCALE GENOMIC DNA]</scope>
    <source>
        <strain evidence="7">cv. Jemalong A17</strain>
    </source>
</reference>
<evidence type="ECO:0000313" key="7">
    <source>
        <dbReference type="Proteomes" id="UP000265566"/>
    </source>
</evidence>
<dbReference type="Gramene" id="rna30881">
    <property type="protein sequence ID" value="RHN55663.1"/>
    <property type="gene ID" value="gene30881"/>
</dbReference>
<reference evidence="5" key="3">
    <citation type="submission" date="2015-04" db="UniProtKB">
        <authorList>
            <consortium name="EnsemblPlants"/>
        </authorList>
    </citation>
    <scope>IDENTIFICATION</scope>
    <source>
        <strain evidence="5">cv. Jemalong A17</strain>
    </source>
</reference>
<evidence type="ECO:0000313" key="3">
    <source>
        <dbReference type="EMBL" id="AES97248.1"/>
    </source>
</evidence>
<sequence>MAHLKFVYVMILFLFLFLITKNIEAYKCNIDVDCPITPSPKFKWKCINKRCLYIRFDEIWTSDPRE</sequence>
<dbReference type="InterPro" id="IPR009810">
    <property type="entry name" value="Nodulin_late_dom"/>
</dbReference>
<evidence type="ECO:0000259" key="2">
    <source>
        <dbReference type="Pfam" id="PF07127"/>
    </source>
</evidence>
<dbReference type="Proteomes" id="UP000265566">
    <property type="component" value="Chromosome 5"/>
</dbReference>
<feature type="signal peptide" evidence="1">
    <location>
        <begin position="1"/>
        <end position="25"/>
    </location>
</feature>
<feature type="chain" id="PRO_5014573201" evidence="1">
    <location>
        <begin position="26"/>
        <end position="66"/>
    </location>
</feature>
<dbReference type="EMBL" id="CM001221">
    <property type="protein sequence ID" value="AES97248.1"/>
    <property type="molecule type" value="Genomic_DNA"/>
</dbReference>
<gene>
    <name evidence="3" type="ordered locus">MTR_5g047670</name>
    <name evidence="4" type="ORF">MtrunA17_Chr5g0420371</name>
</gene>
<proteinExistence type="predicted"/>
<dbReference type="HOGENOM" id="CLU_181053_1_1_1"/>
<reference evidence="3 6" key="1">
    <citation type="journal article" date="2011" name="Nature">
        <title>The Medicago genome provides insight into the evolution of rhizobial symbioses.</title>
        <authorList>
            <person name="Young N.D."/>
            <person name="Debelle F."/>
            <person name="Oldroyd G.E."/>
            <person name="Geurts R."/>
            <person name="Cannon S.B."/>
            <person name="Udvardi M.K."/>
            <person name="Benedito V.A."/>
            <person name="Mayer K.F."/>
            <person name="Gouzy J."/>
            <person name="Schoof H."/>
            <person name="Van de Peer Y."/>
            <person name="Proost S."/>
            <person name="Cook D.R."/>
            <person name="Meyers B.C."/>
            <person name="Spannagl M."/>
            <person name="Cheung F."/>
            <person name="De Mita S."/>
            <person name="Krishnakumar V."/>
            <person name="Gundlach H."/>
            <person name="Zhou S."/>
            <person name="Mudge J."/>
            <person name="Bharti A.K."/>
            <person name="Murray J.D."/>
            <person name="Naoumkina M.A."/>
            <person name="Rosen B."/>
            <person name="Silverstein K.A."/>
            <person name="Tang H."/>
            <person name="Rombauts S."/>
            <person name="Zhao P.X."/>
            <person name="Zhou P."/>
            <person name="Barbe V."/>
            <person name="Bardou P."/>
            <person name="Bechner M."/>
            <person name="Bellec A."/>
            <person name="Berger A."/>
            <person name="Berges H."/>
            <person name="Bidwell S."/>
            <person name="Bisseling T."/>
            <person name="Choisne N."/>
            <person name="Couloux A."/>
            <person name="Denny R."/>
            <person name="Deshpande S."/>
            <person name="Dai X."/>
            <person name="Doyle J.J."/>
            <person name="Dudez A.M."/>
            <person name="Farmer A.D."/>
            <person name="Fouteau S."/>
            <person name="Franken C."/>
            <person name="Gibelin C."/>
            <person name="Gish J."/>
            <person name="Goldstein S."/>
            <person name="Gonzalez A.J."/>
            <person name="Green P.J."/>
            <person name="Hallab A."/>
            <person name="Hartog M."/>
            <person name="Hua A."/>
            <person name="Humphray S.J."/>
            <person name="Jeong D.H."/>
            <person name="Jing Y."/>
            <person name="Jocker A."/>
            <person name="Kenton S.M."/>
            <person name="Kim D.J."/>
            <person name="Klee K."/>
            <person name="Lai H."/>
            <person name="Lang C."/>
            <person name="Lin S."/>
            <person name="Macmil S.L."/>
            <person name="Magdelenat G."/>
            <person name="Matthews L."/>
            <person name="McCorrison J."/>
            <person name="Monaghan E.L."/>
            <person name="Mun J.H."/>
            <person name="Najar F.Z."/>
            <person name="Nicholson C."/>
            <person name="Noirot C."/>
            <person name="O'Bleness M."/>
            <person name="Paule C.R."/>
            <person name="Poulain J."/>
            <person name="Prion F."/>
            <person name="Qin B."/>
            <person name="Qu C."/>
            <person name="Retzel E.F."/>
            <person name="Riddle C."/>
            <person name="Sallet E."/>
            <person name="Samain S."/>
            <person name="Samson N."/>
            <person name="Sanders I."/>
            <person name="Saurat O."/>
            <person name="Scarpelli C."/>
            <person name="Schiex T."/>
            <person name="Segurens B."/>
            <person name="Severin A.J."/>
            <person name="Sherrier D.J."/>
            <person name="Shi R."/>
            <person name="Sims S."/>
            <person name="Singer S.R."/>
            <person name="Sinharoy S."/>
            <person name="Sterck L."/>
            <person name="Viollet A."/>
            <person name="Wang B.B."/>
            <person name="Wang K."/>
            <person name="Wang M."/>
            <person name="Wang X."/>
            <person name="Warfsmann J."/>
            <person name="Weissenbach J."/>
            <person name="White D.D."/>
            <person name="White J.D."/>
            <person name="Wiley G.B."/>
            <person name="Wincker P."/>
            <person name="Xing Y."/>
            <person name="Yang L."/>
            <person name="Yao Z."/>
            <person name="Ying F."/>
            <person name="Zhai J."/>
            <person name="Zhou L."/>
            <person name="Zuber A."/>
            <person name="Denarie J."/>
            <person name="Dixon R.A."/>
            <person name="May G.D."/>
            <person name="Schwartz D.C."/>
            <person name="Rogers J."/>
            <person name="Quetier F."/>
            <person name="Town C.D."/>
            <person name="Roe B.A."/>
        </authorList>
    </citation>
    <scope>NUCLEOTIDE SEQUENCE [LARGE SCALE GENOMIC DNA]</scope>
    <source>
        <strain evidence="3">A17</strain>
        <strain evidence="5 6">cv. Jemalong A17</strain>
    </source>
</reference>
<dbReference type="EnsemblPlants" id="AES97248">
    <property type="protein sequence ID" value="AES97248"/>
    <property type="gene ID" value="MTR_5g047670"/>
</dbReference>
<protein>
    <submittedName>
        <fullName evidence="3">Nodule Cysteine-Rich (NCR) secreted peptide</fullName>
    </submittedName>
    <submittedName>
        <fullName evidence="4">Putative Late nodulin</fullName>
    </submittedName>
</protein>
<reference evidence="3 6" key="2">
    <citation type="journal article" date="2014" name="BMC Genomics">
        <title>An improved genome release (version Mt4.0) for the model legume Medicago truncatula.</title>
        <authorList>
            <person name="Tang H."/>
            <person name="Krishnakumar V."/>
            <person name="Bidwell S."/>
            <person name="Rosen B."/>
            <person name="Chan A."/>
            <person name="Zhou S."/>
            <person name="Gentzbittel L."/>
            <person name="Childs K.L."/>
            <person name="Yandell M."/>
            <person name="Gundlach H."/>
            <person name="Mayer K.F."/>
            <person name="Schwartz D.C."/>
            <person name="Town C.D."/>
        </authorList>
    </citation>
    <scope>GENOME REANNOTATION</scope>
    <source>
        <strain evidence="5 6">cv. Jemalong A17</strain>
    </source>
</reference>
<reference evidence="4" key="5">
    <citation type="journal article" date="2018" name="Nat. Plants">
        <title>Whole-genome landscape of Medicago truncatula symbiotic genes.</title>
        <authorList>
            <person name="Pecrix Y."/>
            <person name="Gamas P."/>
            <person name="Carrere S."/>
        </authorList>
    </citation>
    <scope>NUCLEOTIDE SEQUENCE</scope>
    <source>
        <tissue evidence="4">Leaves</tissue>
    </source>
</reference>
<dbReference type="EMBL" id="PSQE01000005">
    <property type="protein sequence ID" value="RHN55663.1"/>
    <property type="molecule type" value="Genomic_DNA"/>
</dbReference>
<keyword evidence="1" id="KW-0732">Signal</keyword>
<name>G7JY89_MEDTR</name>
<evidence type="ECO:0000256" key="1">
    <source>
        <dbReference type="SAM" id="SignalP"/>
    </source>
</evidence>
<evidence type="ECO:0000313" key="5">
    <source>
        <dbReference type="EnsemblPlants" id="AES97248"/>
    </source>
</evidence>
<feature type="domain" description="Late nodulin" evidence="2">
    <location>
        <begin position="1"/>
        <end position="51"/>
    </location>
</feature>
<organism evidence="3 6">
    <name type="scientific">Medicago truncatula</name>
    <name type="common">Barrel medic</name>
    <name type="synonym">Medicago tribuloides</name>
    <dbReference type="NCBI Taxonomy" id="3880"/>
    <lineage>
        <taxon>Eukaryota</taxon>
        <taxon>Viridiplantae</taxon>
        <taxon>Streptophyta</taxon>
        <taxon>Embryophyta</taxon>
        <taxon>Tracheophyta</taxon>
        <taxon>Spermatophyta</taxon>
        <taxon>Magnoliopsida</taxon>
        <taxon>eudicotyledons</taxon>
        <taxon>Gunneridae</taxon>
        <taxon>Pentapetalae</taxon>
        <taxon>rosids</taxon>
        <taxon>fabids</taxon>
        <taxon>Fabales</taxon>
        <taxon>Fabaceae</taxon>
        <taxon>Papilionoideae</taxon>
        <taxon>50 kb inversion clade</taxon>
        <taxon>NPAAA clade</taxon>
        <taxon>Hologalegina</taxon>
        <taxon>IRL clade</taxon>
        <taxon>Trifolieae</taxon>
        <taxon>Medicago</taxon>
    </lineage>
</organism>
<dbReference type="Proteomes" id="UP000002051">
    <property type="component" value="Chromosome 5"/>
</dbReference>
<dbReference type="AlphaFoldDB" id="G7JY89"/>
<evidence type="ECO:0000313" key="4">
    <source>
        <dbReference type="EMBL" id="RHN55663.1"/>
    </source>
</evidence>
<dbReference type="GO" id="GO:0046872">
    <property type="term" value="F:metal ion binding"/>
    <property type="evidence" value="ECO:0007669"/>
    <property type="project" value="InterPro"/>
</dbReference>
<dbReference type="Pfam" id="PF07127">
    <property type="entry name" value="Nodulin_late"/>
    <property type="match status" value="1"/>
</dbReference>
<evidence type="ECO:0000313" key="6">
    <source>
        <dbReference type="Proteomes" id="UP000002051"/>
    </source>
</evidence>
<keyword evidence="6" id="KW-1185">Reference proteome</keyword>
<dbReference type="PaxDb" id="3880-AES97248"/>